<dbReference type="EMBL" id="JBHUHQ010000015">
    <property type="protein sequence ID" value="MFD2044687.1"/>
    <property type="molecule type" value="Genomic_DNA"/>
</dbReference>
<comment type="caution">
    <text evidence="3">The sequence shown here is derived from an EMBL/GenBank/DDBJ whole genome shotgun (WGS) entry which is preliminary data.</text>
</comment>
<reference evidence="4" key="1">
    <citation type="journal article" date="2019" name="Int. J. Syst. Evol. Microbiol.">
        <title>The Global Catalogue of Microorganisms (GCM) 10K type strain sequencing project: providing services to taxonomists for standard genome sequencing and annotation.</title>
        <authorList>
            <consortium name="The Broad Institute Genomics Platform"/>
            <consortium name="The Broad Institute Genome Sequencing Center for Infectious Disease"/>
            <person name="Wu L."/>
            <person name="Ma J."/>
        </authorList>
    </citation>
    <scope>NUCLEOTIDE SEQUENCE [LARGE SCALE GENOMIC DNA]</scope>
    <source>
        <strain evidence="4">R28</strain>
    </source>
</reference>
<feature type="signal peptide" evidence="2">
    <location>
        <begin position="1"/>
        <end position="20"/>
    </location>
</feature>
<feature type="compositionally biased region" description="Basic and acidic residues" evidence="1">
    <location>
        <begin position="37"/>
        <end position="52"/>
    </location>
</feature>
<sequence length="450" mass="50539">MKKNVWIVLVLLILFTTACGTQEIDDSDSTEQTTDFPSEKSANDESITDEEKKEILHEDAVTNYLPLTFEIFEHDTELTTIAYRLWFDLMGAMEESGQISDAFFTRYSVLEGNEAEFIAVVDFQVHFLEGQDTSDSDQSEAQEERIVDDIVWKLTISKESESTYTLKSIEPSADKYIGLPPIQSMEEYQEEAGIVVDENNRYEIVDDMLRVTYNNGRDWTDTPVEINTLFEGEYQGSKSNLIDGSYMIHPERTAFIIGGNQDLRITYSEDQGQTWEEATVADQVVGVRMRILDFTSDLVGYVVVTAGRTMSSEGNLIFKTTDGGKTWTQATSAEEMSLLTDGGFVNDELGFLSFGSHKTVDEPPRPMLYRTDDGANSWEEVEIPIPEEFKGIFTVAEMPIFHGTHGTLLVNQGPEGDYLGGNVVAKFISSDNGKTWDFSSLVDPDHVLLQ</sequence>
<dbReference type="InterPro" id="IPR015943">
    <property type="entry name" value="WD40/YVTN_repeat-like_dom_sf"/>
</dbReference>
<protein>
    <submittedName>
        <fullName evidence="3">WD40/YVTN/BNR-like repeat-containing protein</fullName>
    </submittedName>
</protein>
<evidence type="ECO:0000313" key="4">
    <source>
        <dbReference type="Proteomes" id="UP001597383"/>
    </source>
</evidence>
<dbReference type="Proteomes" id="UP001597383">
    <property type="component" value="Unassembled WGS sequence"/>
</dbReference>
<gene>
    <name evidence="3" type="ORF">ACFSJF_10445</name>
</gene>
<dbReference type="CDD" id="cd15482">
    <property type="entry name" value="Sialidase_non-viral"/>
    <property type="match status" value="1"/>
</dbReference>
<evidence type="ECO:0000256" key="1">
    <source>
        <dbReference type="SAM" id="MobiDB-lite"/>
    </source>
</evidence>
<feature type="chain" id="PRO_5046991229" evidence="2">
    <location>
        <begin position="21"/>
        <end position="450"/>
    </location>
</feature>
<evidence type="ECO:0000313" key="3">
    <source>
        <dbReference type="EMBL" id="MFD2044687.1"/>
    </source>
</evidence>
<accession>A0ABW4VYL5</accession>
<name>A0ABW4VYL5_9BACI</name>
<proteinExistence type="predicted"/>
<organism evidence="3 4">
    <name type="scientific">Ornithinibacillus salinisoli</name>
    <dbReference type="NCBI Taxonomy" id="1848459"/>
    <lineage>
        <taxon>Bacteria</taxon>
        <taxon>Bacillati</taxon>
        <taxon>Bacillota</taxon>
        <taxon>Bacilli</taxon>
        <taxon>Bacillales</taxon>
        <taxon>Bacillaceae</taxon>
        <taxon>Ornithinibacillus</taxon>
    </lineage>
</organism>
<dbReference type="PROSITE" id="PS51257">
    <property type="entry name" value="PROKAR_LIPOPROTEIN"/>
    <property type="match status" value="1"/>
</dbReference>
<keyword evidence="4" id="KW-1185">Reference proteome</keyword>
<dbReference type="SUPFAM" id="SSF110296">
    <property type="entry name" value="Oligoxyloglucan reducing end-specific cellobiohydrolase"/>
    <property type="match status" value="1"/>
</dbReference>
<keyword evidence="2" id="KW-0732">Signal</keyword>
<evidence type="ECO:0000256" key="2">
    <source>
        <dbReference type="SAM" id="SignalP"/>
    </source>
</evidence>
<feature type="region of interest" description="Disordered" evidence="1">
    <location>
        <begin position="24"/>
        <end position="52"/>
    </location>
</feature>
<dbReference type="Gene3D" id="2.130.10.10">
    <property type="entry name" value="YVTN repeat-like/Quinoprotein amine dehydrogenase"/>
    <property type="match status" value="1"/>
</dbReference>
<dbReference type="RefSeq" id="WP_377556076.1">
    <property type="nucleotide sequence ID" value="NZ_JBHUHQ010000015.1"/>
</dbReference>